<feature type="region of interest" description="Disordered" evidence="2">
    <location>
        <begin position="284"/>
        <end position="456"/>
    </location>
</feature>
<feature type="transmembrane region" description="Helical" evidence="1">
    <location>
        <begin position="214"/>
        <end position="241"/>
    </location>
</feature>
<proteinExistence type="predicted"/>
<protein>
    <submittedName>
        <fullName evidence="4">MHYT domain-containing protein</fullName>
    </submittedName>
</protein>
<keyword evidence="1" id="KW-0472">Membrane</keyword>
<evidence type="ECO:0000256" key="2">
    <source>
        <dbReference type="SAM" id="MobiDB-lite"/>
    </source>
</evidence>
<sequence length="456" mass="47059">MGIHVLDIHHFSYGWLTPILAYIMSFTGSLLGLQCAARARAAEGRAGWLVLAAFAIGGTGIWVMHFIAMLGFSIRGAEIRYDVPLTLLSAATAIVVVGIGLFVVVTPRPTLVALFAGGTVTGLGVAAMHYLGMFAMKSSATIGYDLPTVVLSVAIAVIAATVALWFTLRVNGFLATTGAAGIMGLAVCGMHYTGMASMHAHHAGHDGPVAGTGAMQLLAPLIVGISIVTMLLLIAVSLTSIEHDIDLPPLRAASVRPAAEDVAPAPPPRRAPARAIAEKFTPAPPAAARPAVENPAPIPPPFAERSAAQKLTSTPPPATVRPATENLAPTPPPVTARPFAENLASTPPSVTARPFAENLAPTPPPTTVRPFAENLAPTPPPATARPFAENLAPTPPSATVRPFAEDLTATPSSASTGTADSVAPTPPPRPEPTSASIPPVNGTPYWPTTRDVPRRK</sequence>
<feature type="domain" description="MHYT" evidence="3">
    <location>
        <begin position="13"/>
        <end position="201"/>
    </location>
</feature>
<evidence type="ECO:0000313" key="4">
    <source>
        <dbReference type="EMBL" id="MFI2472121.1"/>
    </source>
</evidence>
<keyword evidence="1" id="KW-1133">Transmembrane helix</keyword>
<accession>A0ABW7WSE7</accession>
<feature type="transmembrane region" description="Helical" evidence="1">
    <location>
        <begin position="48"/>
        <end position="74"/>
    </location>
</feature>
<dbReference type="InterPro" id="IPR005330">
    <property type="entry name" value="MHYT_dom"/>
</dbReference>
<dbReference type="Pfam" id="PF03707">
    <property type="entry name" value="MHYT"/>
    <property type="match status" value="2"/>
</dbReference>
<feature type="transmembrane region" description="Helical" evidence="1">
    <location>
        <begin position="173"/>
        <end position="194"/>
    </location>
</feature>
<keyword evidence="1" id="KW-0812">Transmembrane</keyword>
<evidence type="ECO:0000313" key="5">
    <source>
        <dbReference type="Proteomes" id="UP001611415"/>
    </source>
</evidence>
<dbReference type="RefSeq" id="WP_397090608.1">
    <property type="nucleotide sequence ID" value="NZ_JBIRYO010000001.1"/>
</dbReference>
<dbReference type="PANTHER" id="PTHR35152">
    <property type="entry name" value="DOMAIN SIGNALLING PROTEIN, PUTATIVE (AFU_ORTHOLOGUE AFUA_5G11310)-RELATED"/>
    <property type="match status" value="1"/>
</dbReference>
<feature type="transmembrane region" description="Helical" evidence="1">
    <location>
        <begin position="86"/>
        <end position="105"/>
    </location>
</feature>
<evidence type="ECO:0000259" key="3">
    <source>
        <dbReference type="PROSITE" id="PS50924"/>
    </source>
</evidence>
<feature type="compositionally biased region" description="Low complexity" evidence="2">
    <location>
        <begin position="408"/>
        <end position="423"/>
    </location>
</feature>
<feature type="transmembrane region" description="Helical" evidence="1">
    <location>
        <begin position="146"/>
        <end position="166"/>
    </location>
</feature>
<dbReference type="PROSITE" id="PS50924">
    <property type="entry name" value="MHYT"/>
    <property type="match status" value="1"/>
</dbReference>
<dbReference type="PANTHER" id="PTHR35152:SF1">
    <property type="entry name" value="DOMAIN SIGNALLING PROTEIN, PUTATIVE (AFU_ORTHOLOGUE AFUA_5G11310)-RELATED"/>
    <property type="match status" value="1"/>
</dbReference>
<name>A0ABW7WSE7_9NOCA</name>
<dbReference type="Proteomes" id="UP001611415">
    <property type="component" value="Unassembled WGS sequence"/>
</dbReference>
<organism evidence="4 5">
    <name type="scientific">Nocardia xishanensis</name>
    <dbReference type="NCBI Taxonomy" id="238964"/>
    <lineage>
        <taxon>Bacteria</taxon>
        <taxon>Bacillati</taxon>
        <taxon>Actinomycetota</taxon>
        <taxon>Actinomycetes</taxon>
        <taxon>Mycobacteriales</taxon>
        <taxon>Nocardiaceae</taxon>
        <taxon>Nocardia</taxon>
    </lineage>
</organism>
<gene>
    <name evidence="4" type="ORF">ACH49W_01975</name>
</gene>
<dbReference type="EMBL" id="JBIRYO010000001">
    <property type="protein sequence ID" value="MFI2472121.1"/>
    <property type="molecule type" value="Genomic_DNA"/>
</dbReference>
<dbReference type="PRINTS" id="PR01217">
    <property type="entry name" value="PRICHEXTENSN"/>
</dbReference>
<feature type="transmembrane region" description="Helical" evidence="1">
    <location>
        <begin position="112"/>
        <end position="134"/>
    </location>
</feature>
<evidence type="ECO:0000256" key="1">
    <source>
        <dbReference type="PROSITE-ProRule" id="PRU00244"/>
    </source>
</evidence>
<comment type="caution">
    <text evidence="4">The sequence shown here is derived from an EMBL/GenBank/DDBJ whole genome shotgun (WGS) entry which is preliminary data.</text>
</comment>
<feature type="transmembrane region" description="Helical" evidence="1">
    <location>
        <begin position="15"/>
        <end position="36"/>
    </location>
</feature>
<reference evidence="4 5" key="1">
    <citation type="submission" date="2024-10" db="EMBL/GenBank/DDBJ databases">
        <title>The Natural Products Discovery Center: Release of the First 8490 Sequenced Strains for Exploring Actinobacteria Biosynthetic Diversity.</title>
        <authorList>
            <person name="Kalkreuter E."/>
            <person name="Kautsar S.A."/>
            <person name="Yang D."/>
            <person name="Bader C.D."/>
            <person name="Teijaro C.N."/>
            <person name="Fluegel L."/>
            <person name="Davis C.M."/>
            <person name="Simpson J.R."/>
            <person name="Lauterbach L."/>
            <person name="Steele A.D."/>
            <person name="Gui C."/>
            <person name="Meng S."/>
            <person name="Li G."/>
            <person name="Viehrig K."/>
            <person name="Ye F."/>
            <person name="Su P."/>
            <person name="Kiefer A.F."/>
            <person name="Nichols A."/>
            <person name="Cepeda A.J."/>
            <person name="Yan W."/>
            <person name="Fan B."/>
            <person name="Jiang Y."/>
            <person name="Adhikari A."/>
            <person name="Zheng C.-J."/>
            <person name="Schuster L."/>
            <person name="Cowan T.M."/>
            <person name="Smanski M.J."/>
            <person name="Chevrette M.G."/>
            <person name="De Carvalho L.P.S."/>
            <person name="Shen B."/>
        </authorList>
    </citation>
    <scope>NUCLEOTIDE SEQUENCE [LARGE SCALE GENOMIC DNA]</scope>
    <source>
        <strain evidence="4 5">NPDC019275</strain>
    </source>
</reference>
<keyword evidence="5" id="KW-1185">Reference proteome</keyword>